<feature type="domain" description="Type I restriction modification DNA specificity" evidence="4">
    <location>
        <begin position="265"/>
        <end position="414"/>
    </location>
</feature>
<dbReference type="GO" id="GO:0004519">
    <property type="term" value="F:endonuclease activity"/>
    <property type="evidence" value="ECO:0007669"/>
    <property type="project" value="UniProtKB-KW"/>
</dbReference>
<keyword evidence="3" id="KW-0238">DNA-binding</keyword>
<dbReference type="Gene3D" id="3.90.220.20">
    <property type="entry name" value="DNA methylase specificity domains"/>
    <property type="match status" value="2"/>
</dbReference>
<dbReference type="InterPro" id="IPR000055">
    <property type="entry name" value="Restrct_endonuc_typeI_TRD"/>
</dbReference>
<accession>A0ABY6MKM4</accession>
<dbReference type="Pfam" id="PF01420">
    <property type="entry name" value="Methylase_S"/>
    <property type="match status" value="2"/>
</dbReference>
<keyword evidence="6" id="KW-1185">Reference proteome</keyword>
<comment type="similarity">
    <text evidence="1">Belongs to the type-I restriction system S methylase family.</text>
</comment>
<dbReference type="CDD" id="cd17243">
    <property type="entry name" value="RMtype1_S_AchA6I-TRD2-CR2_like"/>
    <property type="match status" value="1"/>
</dbReference>
<gene>
    <name evidence="5" type="ORF">OM944_00380</name>
</gene>
<keyword evidence="5" id="KW-0378">Hydrolase</keyword>
<evidence type="ECO:0000313" key="5">
    <source>
        <dbReference type="EMBL" id="UZD22957.1"/>
    </source>
</evidence>
<dbReference type="GO" id="GO:0016787">
    <property type="term" value="F:hydrolase activity"/>
    <property type="evidence" value="ECO:0007669"/>
    <property type="project" value="UniProtKB-KW"/>
</dbReference>
<dbReference type="Proteomes" id="UP001163156">
    <property type="component" value="Chromosome"/>
</dbReference>
<dbReference type="InterPro" id="IPR052021">
    <property type="entry name" value="Type-I_RS_S_subunit"/>
</dbReference>
<evidence type="ECO:0000259" key="4">
    <source>
        <dbReference type="Pfam" id="PF01420"/>
    </source>
</evidence>
<dbReference type="RefSeq" id="WP_264809482.1">
    <property type="nucleotide sequence ID" value="NZ_CP110226.1"/>
</dbReference>
<keyword evidence="2" id="KW-0680">Restriction system</keyword>
<dbReference type="CDD" id="cd17516">
    <property type="entry name" value="RMtype1_S_HinAWORF1578P-TRD2-CR2_like"/>
    <property type="match status" value="1"/>
</dbReference>
<dbReference type="PANTHER" id="PTHR30408">
    <property type="entry name" value="TYPE-1 RESTRICTION ENZYME ECOKI SPECIFICITY PROTEIN"/>
    <property type="match status" value="1"/>
</dbReference>
<evidence type="ECO:0000256" key="2">
    <source>
        <dbReference type="ARBA" id="ARBA00022747"/>
    </source>
</evidence>
<name>A0ABY6MKM4_9BACT</name>
<evidence type="ECO:0000313" key="6">
    <source>
        <dbReference type="Proteomes" id="UP001163156"/>
    </source>
</evidence>
<feature type="domain" description="Type I restriction modification DNA specificity" evidence="4">
    <location>
        <begin position="1"/>
        <end position="176"/>
    </location>
</feature>
<reference evidence="5" key="1">
    <citation type="submission" date="2022-10" db="EMBL/GenBank/DDBJ databases">
        <title>Algoriphagus sp. a novel bacteria isolate from halophytes salicornia europaea.</title>
        <authorList>
            <person name="Peng Y."/>
            <person name="Jiang L."/>
            <person name="Lee J."/>
        </authorList>
    </citation>
    <scope>NUCLEOTIDE SEQUENCE</scope>
    <source>
        <strain evidence="5">TR-M5</strain>
    </source>
</reference>
<dbReference type="EC" id="3.1.21.-" evidence="5"/>
<sequence>MSDWQQFTLGDIGKIITGKTPSTTAEDNFGDEYMFITPRDMYGQKYVRQTERNLSEKGLNTVLRNSVPANSICVSCIGSDMGKVVLSTERSVTNQQINSIVVEEQDVEYVYYNLLLRQDEIKSGASGSAVPIMNKSTFSQLPINLPPLPEQKAIAHILGTLDEKIELNRQMNQTLEAMAQALFKSWFVDFDPVMDNALAAGNEIPDELQAMAEKRRSVIAKGNVIANSDEGGVKQSHRLLDTNPQLAAQFPSSFVFNETLGKWIPEGWEVKSLGKLIKLIGGGTPKTSIEEYWYGNIPWFSVVDAPNDSDVFVIDTEKKVSDEGIKNSSAQILREGTTIISARGTVGKCAIVGVPMAMNQSCYGIQNLNENEDIFTYLLVRKNVSDLQNKSHGSVFSTITRDTFNAIDVVVPKSGKVINVFESSLKYNFENIKSNLFENQTLIQLRDRLLPELISGRVRVGNGNQYET</sequence>
<dbReference type="InterPro" id="IPR044946">
    <property type="entry name" value="Restrct_endonuc_typeI_TRD_sf"/>
</dbReference>
<dbReference type="SUPFAM" id="SSF116734">
    <property type="entry name" value="DNA methylase specificity domain"/>
    <property type="match status" value="2"/>
</dbReference>
<organism evidence="5 6">
    <name type="scientific">Algoriphagus halophytocola</name>
    <dbReference type="NCBI Taxonomy" id="2991499"/>
    <lineage>
        <taxon>Bacteria</taxon>
        <taxon>Pseudomonadati</taxon>
        <taxon>Bacteroidota</taxon>
        <taxon>Cytophagia</taxon>
        <taxon>Cytophagales</taxon>
        <taxon>Cyclobacteriaceae</taxon>
        <taxon>Algoriphagus</taxon>
    </lineage>
</organism>
<keyword evidence="5" id="KW-0255">Endonuclease</keyword>
<dbReference type="PANTHER" id="PTHR30408:SF13">
    <property type="entry name" value="TYPE I RESTRICTION ENZYME HINDI SPECIFICITY SUBUNIT"/>
    <property type="match status" value="1"/>
</dbReference>
<evidence type="ECO:0000256" key="3">
    <source>
        <dbReference type="ARBA" id="ARBA00023125"/>
    </source>
</evidence>
<protein>
    <submittedName>
        <fullName evidence="5">Restriction endonuclease subunit S</fullName>
        <ecNumber evidence="5">3.1.21.-</ecNumber>
    </submittedName>
</protein>
<proteinExistence type="inferred from homology"/>
<evidence type="ECO:0000256" key="1">
    <source>
        <dbReference type="ARBA" id="ARBA00010923"/>
    </source>
</evidence>
<dbReference type="EMBL" id="CP110226">
    <property type="protein sequence ID" value="UZD22957.1"/>
    <property type="molecule type" value="Genomic_DNA"/>
</dbReference>
<keyword evidence="5" id="KW-0540">Nuclease</keyword>